<dbReference type="SMART" id="SM00185">
    <property type="entry name" value="ARM"/>
    <property type="match status" value="6"/>
</dbReference>
<keyword evidence="1" id="KW-0677">Repeat</keyword>
<feature type="domain" description="EDR1/CTR1/ARMC3-like peptidase-like" evidence="2">
    <location>
        <begin position="718"/>
        <end position="809"/>
    </location>
</feature>
<dbReference type="InterPro" id="IPR055164">
    <property type="entry name" value="EDR1/CTR1/ARMC3-like_pept-like"/>
</dbReference>
<reference evidence="3" key="1">
    <citation type="submission" date="2015-11" db="EMBL/GenBank/DDBJ databases">
        <title>De novo transcriptome assembly of four potential Pierce s Disease insect vectors from Arizona vineyards.</title>
        <authorList>
            <person name="Tassone E.E."/>
        </authorList>
    </citation>
    <scope>NUCLEOTIDE SEQUENCE</scope>
</reference>
<gene>
    <name evidence="3" type="ORF">g.10451</name>
</gene>
<dbReference type="EMBL" id="GECZ01016089">
    <property type="protein sequence ID" value="JAS53680.1"/>
    <property type="molecule type" value="Transcribed_RNA"/>
</dbReference>
<dbReference type="AlphaFoldDB" id="A0A1B6FTZ8"/>
<protein>
    <recommendedName>
        <fullName evidence="2">EDR1/CTR1/ARMC3-like peptidase-like domain-containing protein</fullName>
    </recommendedName>
</protein>
<sequence>MVKSNKTTISSKKHEDRELASKTAFESTSVEIQSPQTMILLLASKEDFVILKALFTLDKYASKMEQNARVLYEEGILTLLLPLLNHSELFVKRFATKLLSEINFLPPVAEILLQEKFVLPIMEMLNTIEDFVVKEFASSMIAELTRSKAGHSQLLETNLIHILVPLLTSSDPDIKKNCLQIIYNTIQDPYDHSLITSLPDFTIKPLIDLLMSDFVAIQNLSLDILNILTQHRKDNRLSKDFQNAGGIMKMLSILKNFEWKDVHGKCLDVLGNIYDDPNIAQNFLKDGVLQLFSYMDFVNDLHLRRKAVEVIAKVTNTGLGRKVLAESGLISKLVSMVPEQSVGLAGAVCQCVAGLSQDYQALQQMLAQDVVRKLLTVMADPDRAWDSRTAATSALFEILQRDVDSCSFVVESEMKDVFESILSQHDEKMPALASIMTCNCITVLGSHPAIRKKIVSSSLISSLLGCFKELPEDTMPVKLSACEALCSLLSEPETRHYLRIFNGLETIWSAVTQRPNNIQFLQSAATFLHLCVTNDKGFTATLLQLNALNWLLSQGGLRNQCPAWEVALETILNKFLPIKFAMTGRLDLTDITESNFYITKLSLTRNQLDKNQFPILEYFITNNCCPIQILYVANFEENYKLASFGSFTSKRSASTKSILSKNESFLSMTSSYNCEKFRYVDVYLQEYIETLKAILNQNGLSSIESDRKHSVVDGDTVKTKALLIGDFVAKQMSGTDRFERCSIHTLDLHVNELKVEIMNSIIPVGWMRVGLHLERAFLFKVLADRVGLPAALVRGQYHQRGWVEVAVPCIPPTPRPDYPHHLLKPNHVVDLMASPVTLYPLNSYEASVYCGLV</sequence>
<dbReference type="InterPro" id="IPR016024">
    <property type="entry name" value="ARM-type_fold"/>
</dbReference>
<accession>A0A1B6FTZ8</accession>
<dbReference type="InterPro" id="IPR052441">
    <property type="entry name" value="Armadillo-Ser/Thr_Kinase"/>
</dbReference>
<evidence type="ECO:0000313" key="3">
    <source>
        <dbReference type="EMBL" id="JAS53680.1"/>
    </source>
</evidence>
<dbReference type="InterPro" id="IPR011989">
    <property type="entry name" value="ARM-like"/>
</dbReference>
<evidence type="ECO:0000256" key="1">
    <source>
        <dbReference type="ARBA" id="ARBA00022737"/>
    </source>
</evidence>
<dbReference type="PANTHER" id="PTHR46618:SF1">
    <property type="entry name" value="ARMADILLO REPEAT-CONTAINING PROTEIN 3"/>
    <property type="match status" value="1"/>
</dbReference>
<name>A0A1B6FTZ8_9HEMI</name>
<dbReference type="PANTHER" id="PTHR46618">
    <property type="entry name" value="ARMADILLO REPEAT-CONTAINING PROTEIN 3"/>
    <property type="match status" value="1"/>
</dbReference>
<proteinExistence type="predicted"/>
<evidence type="ECO:0000259" key="2">
    <source>
        <dbReference type="Pfam" id="PF14381"/>
    </source>
</evidence>
<dbReference type="Gene3D" id="1.25.10.10">
    <property type="entry name" value="Leucine-rich Repeat Variant"/>
    <property type="match status" value="2"/>
</dbReference>
<organism evidence="3">
    <name type="scientific">Cuerna arida</name>
    <dbReference type="NCBI Taxonomy" id="1464854"/>
    <lineage>
        <taxon>Eukaryota</taxon>
        <taxon>Metazoa</taxon>
        <taxon>Ecdysozoa</taxon>
        <taxon>Arthropoda</taxon>
        <taxon>Hexapoda</taxon>
        <taxon>Insecta</taxon>
        <taxon>Pterygota</taxon>
        <taxon>Neoptera</taxon>
        <taxon>Paraneoptera</taxon>
        <taxon>Hemiptera</taxon>
        <taxon>Auchenorrhyncha</taxon>
        <taxon>Membracoidea</taxon>
        <taxon>Cicadellidae</taxon>
        <taxon>Cicadellinae</taxon>
        <taxon>Proconiini</taxon>
        <taxon>Cuerna</taxon>
    </lineage>
</organism>
<dbReference type="Pfam" id="PF14381">
    <property type="entry name" value="EDR1_CTR1_ARMC3_pept"/>
    <property type="match status" value="1"/>
</dbReference>
<dbReference type="InterPro" id="IPR000225">
    <property type="entry name" value="Armadillo"/>
</dbReference>
<dbReference type="SUPFAM" id="SSF48371">
    <property type="entry name" value="ARM repeat"/>
    <property type="match status" value="2"/>
</dbReference>